<feature type="transmembrane region" description="Helical" evidence="2">
    <location>
        <begin position="77"/>
        <end position="98"/>
    </location>
</feature>
<feature type="transmembrane region" description="Helical" evidence="2">
    <location>
        <begin position="148"/>
        <end position="176"/>
    </location>
</feature>
<keyword evidence="2" id="KW-1133">Transmembrane helix</keyword>
<evidence type="ECO:0000313" key="3">
    <source>
        <dbReference type="EMBL" id="KKN37221.1"/>
    </source>
</evidence>
<feature type="transmembrane region" description="Helical" evidence="2">
    <location>
        <begin position="279"/>
        <end position="310"/>
    </location>
</feature>
<protein>
    <submittedName>
        <fullName evidence="3">Uncharacterized protein</fullName>
    </submittedName>
</protein>
<feature type="coiled-coil region" evidence="1">
    <location>
        <begin position="437"/>
        <end position="464"/>
    </location>
</feature>
<proteinExistence type="predicted"/>
<dbReference type="AlphaFoldDB" id="A0A0F9SJU9"/>
<evidence type="ECO:0000256" key="2">
    <source>
        <dbReference type="SAM" id="Phobius"/>
    </source>
</evidence>
<dbReference type="EMBL" id="LAZR01001909">
    <property type="protein sequence ID" value="KKN37221.1"/>
    <property type="molecule type" value="Genomic_DNA"/>
</dbReference>
<reference evidence="3" key="1">
    <citation type="journal article" date="2015" name="Nature">
        <title>Complex archaea that bridge the gap between prokaryotes and eukaryotes.</title>
        <authorList>
            <person name="Spang A."/>
            <person name="Saw J.H."/>
            <person name="Jorgensen S.L."/>
            <person name="Zaremba-Niedzwiedzka K."/>
            <person name="Martijn J."/>
            <person name="Lind A.E."/>
            <person name="van Eijk R."/>
            <person name="Schleper C."/>
            <person name="Guy L."/>
            <person name="Ettema T.J."/>
        </authorList>
    </citation>
    <scope>NUCLEOTIDE SEQUENCE</scope>
</reference>
<keyword evidence="2" id="KW-0812">Transmembrane</keyword>
<sequence length="525" mass="60266">MIHVCRECGYSFPSELTDLINNNIQVYCERCGSPFNLKGVKFKPAPTPVLRKFGKPLALSEKESSNLNKLIQFLNKISFLPIFIFTVISFGLIFEIAFDWGNWTVVASTLFNRIFQGSIGLSILVYERAYIAPKIKEQKYNEIILDSLCWGILASILYGTGVILLIEGIVIILYIYTNQENKHLKSYDYGLLAKNSLNYLSAKAGFVIILFGIYGTYLGGIFFPGSNSIFVADPFYVEIPIILITYSALLVIAIVGLSIDNNLKNEIKIKQKFDLRDSIITILVGGMGLIFFAAGIFILLKGVLLFFLYLGKPSGRLKKLVSYLEKKPSVSSHPYRVSEIPKINIDEKKEPQEPVRPPVPIKPILREEEISPLQEKRVEKKINVIKEVGKRRTERNVEKKEFELKLQESLLPVKNEKDKKLIKEYFSKIFALLSKDLRQQIIDLKISKKEKRELLEELAFLSEADQVKYIESLADLYRKLPKKLIEKIRKLPNVKPKHYDKIIEQLKYMDSEEQIDFVQFLEENA</sequence>
<feature type="transmembrane region" description="Helical" evidence="2">
    <location>
        <begin position="235"/>
        <end position="259"/>
    </location>
</feature>
<organism evidence="3">
    <name type="scientific">marine sediment metagenome</name>
    <dbReference type="NCBI Taxonomy" id="412755"/>
    <lineage>
        <taxon>unclassified sequences</taxon>
        <taxon>metagenomes</taxon>
        <taxon>ecological metagenomes</taxon>
    </lineage>
</organism>
<accession>A0A0F9SJU9</accession>
<keyword evidence="1" id="KW-0175">Coiled coil</keyword>
<comment type="caution">
    <text evidence="3">The sequence shown here is derived from an EMBL/GenBank/DDBJ whole genome shotgun (WGS) entry which is preliminary data.</text>
</comment>
<name>A0A0F9SJU9_9ZZZZ</name>
<gene>
    <name evidence="3" type="ORF">LCGC14_0765680</name>
</gene>
<feature type="transmembrane region" description="Helical" evidence="2">
    <location>
        <begin position="196"/>
        <end position="223"/>
    </location>
</feature>
<evidence type="ECO:0000256" key="1">
    <source>
        <dbReference type="SAM" id="Coils"/>
    </source>
</evidence>
<keyword evidence="2" id="KW-0472">Membrane</keyword>